<name>I4CF92_DESTA</name>
<organism evidence="2 3">
    <name type="scientific">Desulfomonile tiedjei (strain ATCC 49306 / DSM 6799 / DCB-1)</name>
    <dbReference type="NCBI Taxonomy" id="706587"/>
    <lineage>
        <taxon>Bacteria</taxon>
        <taxon>Pseudomonadati</taxon>
        <taxon>Thermodesulfobacteriota</taxon>
        <taxon>Desulfomonilia</taxon>
        <taxon>Desulfomonilales</taxon>
        <taxon>Desulfomonilaceae</taxon>
        <taxon>Desulfomonile</taxon>
    </lineage>
</organism>
<dbReference type="HOGENOM" id="CLU_686486_0_0_7"/>
<feature type="compositionally biased region" description="Polar residues" evidence="1">
    <location>
        <begin position="136"/>
        <end position="145"/>
    </location>
</feature>
<feature type="region of interest" description="Disordered" evidence="1">
    <location>
        <begin position="128"/>
        <end position="155"/>
    </location>
</feature>
<evidence type="ECO:0000313" key="2">
    <source>
        <dbReference type="EMBL" id="AFM28233.1"/>
    </source>
</evidence>
<feature type="region of interest" description="Disordered" evidence="1">
    <location>
        <begin position="305"/>
        <end position="330"/>
    </location>
</feature>
<evidence type="ECO:0000256" key="1">
    <source>
        <dbReference type="SAM" id="MobiDB-lite"/>
    </source>
</evidence>
<evidence type="ECO:0000313" key="3">
    <source>
        <dbReference type="Proteomes" id="UP000006055"/>
    </source>
</evidence>
<dbReference type="AlphaFoldDB" id="I4CF92"/>
<keyword evidence="2" id="KW-0614">Plasmid</keyword>
<evidence type="ECO:0008006" key="4">
    <source>
        <dbReference type="Google" id="ProtNLM"/>
    </source>
</evidence>
<accession>I4CF92</accession>
<dbReference type="KEGG" id="dti:Desti_5654"/>
<proteinExistence type="predicted"/>
<feature type="compositionally biased region" description="Low complexity" evidence="1">
    <location>
        <begin position="189"/>
        <end position="198"/>
    </location>
</feature>
<gene>
    <name evidence="2" type="ordered locus">Desti_5654</name>
</gene>
<protein>
    <recommendedName>
        <fullName evidence="4">Helix-turn-helix domain-containing protein</fullName>
    </recommendedName>
</protein>
<dbReference type="EMBL" id="CP003361">
    <property type="protein sequence ID" value="AFM28233.1"/>
    <property type="molecule type" value="Genomic_DNA"/>
</dbReference>
<dbReference type="RefSeq" id="WP_014813310.1">
    <property type="nucleotide sequence ID" value="NC_018026.1"/>
</dbReference>
<dbReference type="Proteomes" id="UP000006055">
    <property type="component" value="Plasmid pDESTI.01"/>
</dbReference>
<reference evidence="3" key="1">
    <citation type="submission" date="2012-06" db="EMBL/GenBank/DDBJ databases">
        <title>Complete sequence of plasmid of Desulfomonile tiedjei DSM 6799.</title>
        <authorList>
            <person name="Lucas S."/>
            <person name="Copeland A."/>
            <person name="Lapidus A."/>
            <person name="Glavina del Rio T."/>
            <person name="Dalin E."/>
            <person name="Tice H."/>
            <person name="Bruce D."/>
            <person name="Goodwin L."/>
            <person name="Pitluck S."/>
            <person name="Peters L."/>
            <person name="Ovchinnikova G."/>
            <person name="Zeytun A."/>
            <person name="Lu M."/>
            <person name="Kyrpides N."/>
            <person name="Mavromatis K."/>
            <person name="Ivanova N."/>
            <person name="Brettin T."/>
            <person name="Detter J.C."/>
            <person name="Han C."/>
            <person name="Larimer F."/>
            <person name="Land M."/>
            <person name="Hauser L."/>
            <person name="Markowitz V."/>
            <person name="Cheng J.-F."/>
            <person name="Hugenholtz P."/>
            <person name="Woyke T."/>
            <person name="Wu D."/>
            <person name="Spring S."/>
            <person name="Schroeder M."/>
            <person name="Brambilla E."/>
            <person name="Klenk H.-P."/>
            <person name="Eisen J.A."/>
        </authorList>
    </citation>
    <scope>NUCLEOTIDE SEQUENCE [LARGE SCALE GENOMIC DNA]</scope>
    <source>
        <strain evidence="3">ATCC 49306 / DSM 6799 / DCB-1</strain>
        <plasmid evidence="3">Plasmid pDESTI.01</plasmid>
    </source>
</reference>
<feature type="region of interest" description="Disordered" evidence="1">
    <location>
        <begin position="171"/>
        <end position="206"/>
    </location>
</feature>
<keyword evidence="3" id="KW-1185">Reference proteome</keyword>
<geneLocation type="plasmid" evidence="2 3">
    <name>pDESTI.01</name>
</geneLocation>
<sequence length="401" mass="44337">MSRISQCISSPIDSSIPFSILDLKAQAVRLPVSKGAQILLSELLTWSGERGYCWWSKEAIAKDLKWSSSSVWRRTAELQEAGFLASIPRPGRSNYWVPLPGPAKMARLENELTPVADSRYPLEKKIEKTQKRCTVHQPSTGTEQLPPSPLPANDNASKISELESRITKLEQTLPTPRSKAPIPENVVHSSNPQRSSSSAPLKPNLSPEDRLLLQDIEETCHDFHSRGCFINIIREYPEETIRAALSVTRETLATVSGTNGGAYFLATLRGMAAVCAAEDSPQPKTHPSHWSESEVIRPVAPCVQPRERTPATGMSGQAATSPPLPEPEQPDPAALIKGWRLLYEPGNVQRMLSGIKRCFSQCDVHKIWENLKGEMIHLTEEGLVSEFLDLMAMKVCYGTPT</sequence>